<evidence type="ECO:0000313" key="1">
    <source>
        <dbReference type="EMBL" id="KAF7637994.1"/>
    </source>
</evidence>
<sequence length="69" mass="8366">SSFAFSKYLYFCTKNVQNFYANLVGTLTLSNSKYSKKRKNHSLNHHKEQRMEGKRKVKYFYKNFLLNKF</sequence>
<dbReference type="EMBL" id="JABEBT010000016">
    <property type="protein sequence ID" value="KAF7637994.1"/>
    <property type="molecule type" value="Genomic_DNA"/>
</dbReference>
<organism evidence="1 2">
    <name type="scientific">Meloidogyne graminicola</name>
    <dbReference type="NCBI Taxonomy" id="189291"/>
    <lineage>
        <taxon>Eukaryota</taxon>
        <taxon>Metazoa</taxon>
        <taxon>Ecdysozoa</taxon>
        <taxon>Nematoda</taxon>
        <taxon>Chromadorea</taxon>
        <taxon>Rhabditida</taxon>
        <taxon>Tylenchina</taxon>
        <taxon>Tylenchomorpha</taxon>
        <taxon>Tylenchoidea</taxon>
        <taxon>Meloidogynidae</taxon>
        <taxon>Meloidogyninae</taxon>
        <taxon>Meloidogyne</taxon>
    </lineage>
</organism>
<protein>
    <submittedName>
        <fullName evidence="1">Uncharacterized protein</fullName>
    </submittedName>
</protein>
<keyword evidence="2" id="KW-1185">Reference proteome</keyword>
<comment type="caution">
    <text evidence="1">The sequence shown here is derived from an EMBL/GenBank/DDBJ whole genome shotgun (WGS) entry which is preliminary data.</text>
</comment>
<name>A0A8S9ZXV5_9BILA</name>
<feature type="non-terminal residue" evidence="1">
    <location>
        <position position="1"/>
    </location>
</feature>
<accession>A0A8S9ZXV5</accession>
<evidence type="ECO:0000313" key="2">
    <source>
        <dbReference type="Proteomes" id="UP000605970"/>
    </source>
</evidence>
<proteinExistence type="predicted"/>
<reference evidence="1" key="1">
    <citation type="journal article" date="2020" name="Ecol. Evol.">
        <title>Genome structure and content of the rice root-knot nematode (Meloidogyne graminicola).</title>
        <authorList>
            <person name="Phan N.T."/>
            <person name="Danchin E.G.J."/>
            <person name="Klopp C."/>
            <person name="Perfus-Barbeoch L."/>
            <person name="Kozlowski D.K."/>
            <person name="Koutsovoulos G.D."/>
            <person name="Lopez-Roques C."/>
            <person name="Bouchez O."/>
            <person name="Zahm M."/>
            <person name="Besnard G."/>
            <person name="Bellafiore S."/>
        </authorList>
    </citation>
    <scope>NUCLEOTIDE SEQUENCE</scope>
    <source>
        <strain evidence="1">VN-18</strain>
    </source>
</reference>
<feature type="non-terminal residue" evidence="1">
    <location>
        <position position="69"/>
    </location>
</feature>
<dbReference type="Proteomes" id="UP000605970">
    <property type="component" value="Unassembled WGS sequence"/>
</dbReference>
<dbReference type="AlphaFoldDB" id="A0A8S9ZXV5"/>
<gene>
    <name evidence="1" type="ORF">Mgra_00002697</name>
</gene>